<keyword evidence="3" id="KW-1185">Reference proteome</keyword>
<accession>A0A0C9SZ05</accession>
<dbReference type="InterPro" id="IPR003615">
    <property type="entry name" value="HNH_nuc"/>
</dbReference>
<feature type="domain" description="HNH nuclease" evidence="1">
    <location>
        <begin position="17"/>
        <end position="86"/>
    </location>
</feature>
<dbReference type="OrthoDB" id="2104739at2759"/>
<dbReference type="EMBL" id="KN819337">
    <property type="protein sequence ID" value="KIJ15329.1"/>
    <property type="molecule type" value="Genomic_DNA"/>
</dbReference>
<evidence type="ECO:0000313" key="2">
    <source>
        <dbReference type="EMBL" id="KIJ15329.1"/>
    </source>
</evidence>
<protein>
    <recommendedName>
        <fullName evidence="1">HNH nuclease domain-containing protein</fullName>
    </recommendedName>
</protein>
<proteinExistence type="predicted"/>
<sequence length="187" mass="20604">MTVTDEEVLAAGGEMHSECAHIVPDSTYFNVTANSPDKKDYSASVLAVLKRFGYNVDNLNGEKVHSLFNVMTMQRDVHDLFDRLELWFEKTATPNCYNVQKTILLVTPDQVTFTTPDPDKLPLPSPDLLALHAACAKVAHLSGAGEYVDRILEDMEQIEVLAYDGTSSDVLYHALMTLGSRAIAVGE</sequence>
<gene>
    <name evidence="2" type="ORF">PAXINDRAFT_114990</name>
</gene>
<dbReference type="HOGENOM" id="CLU_049186_2_1_1"/>
<reference evidence="2 3" key="1">
    <citation type="submission" date="2014-06" db="EMBL/GenBank/DDBJ databases">
        <authorList>
            <consortium name="DOE Joint Genome Institute"/>
            <person name="Kuo A."/>
            <person name="Kohler A."/>
            <person name="Nagy L.G."/>
            <person name="Floudas D."/>
            <person name="Copeland A."/>
            <person name="Barry K.W."/>
            <person name="Cichocki N."/>
            <person name="Veneault-Fourrey C."/>
            <person name="LaButti K."/>
            <person name="Lindquist E.A."/>
            <person name="Lipzen A."/>
            <person name="Lundell T."/>
            <person name="Morin E."/>
            <person name="Murat C."/>
            <person name="Sun H."/>
            <person name="Tunlid A."/>
            <person name="Henrissat B."/>
            <person name="Grigoriev I.V."/>
            <person name="Hibbett D.S."/>
            <person name="Martin F."/>
            <person name="Nordberg H.P."/>
            <person name="Cantor M.N."/>
            <person name="Hua S.X."/>
        </authorList>
    </citation>
    <scope>NUCLEOTIDE SEQUENCE [LARGE SCALE GENOMIC DNA]</scope>
    <source>
        <strain evidence="2 3">ATCC 200175</strain>
    </source>
</reference>
<dbReference type="Pfam" id="PF13391">
    <property type="entry name" value="HNH_2"/>
    <property type="match status" value="1"/>
</dbReference>
<reference evidence="3" key="2">
    <citation type="submission" date="2015-01" db="EMBL/GenBank/DDBJ databases">
        <title>Evolutionary Origins and Diversification of the Mycorrhizal Mutualists.</title>
        <authorList>
            <consortium name="DOE Joint Genome Institute"/>
            <consortium name="Mycorrhizal Genomics Consortium"/>
            <person name="Kohler A."/>
            <person name="Kuo A."/>
            <person name="Nagy L.G."/>
            <person name="Floudas D."/>
            <person name="Copeland A."/>
            <person name="Barry K.W."/>
            <person name="Cichocki N."/>
            <person name="Veneault-Fourrey C."/>
            <person name="LaButti K."/>
            <person name="Lindquist E.A."/>
            <person name="Lipzen A."/>
            <person name="Lundell T."/>
            <person name="Morin E."/>
            <person name="Murat C."/>
            <person name="Riley R."/>
            <person name="Ohm R."/>
            <person name="Sun H."/>
            <person name="Tunlid A."/>
            <person name="Henrissat B."/>
            <person name="Grigoriev I.V."/>
            <person name="Hibbett D.S."/>
            <person name="Martin F."/>
        </authorList>
    </citation>
    <scope>NUCLEOTIDE SEQUENCE [LARGE SCALE GENOMIC DNA]</scope>
    <source>
        <strain evidence="3">ATCC 200175</strain>
    </source>
</reference>
<name>A0A0C9SZ05_PAXIN</name>
<evidence type="ECO:0000259" key="1">
    <source>
        <dbReference type="Pfam" id="PF13391"/>
    </source>
</evidence>
<organism evidence="2 3">
    <name type="scientific">Paxillus involutus ATCC 200175</name>
    <dbReference type="NCBI Taxonomy" id="664439"/>
    <lineage>
        <taxon>Eukaryota</taxon>
        <taxon>Fungi</taxon>
        <taxon>Dikarya</taxon>
        <taxon>Basidiomycota</taxon>
        <taxon>Agaricomycotina</taxon>
        <taxon>Agaricomycetes</taxon>
        <taxon>Agaricomycetidae</taxon>
        <taxon>Boletales</taxon>
        <taxon>Paxilineae</taxon>
        <taxon>Paxillaceae</taxon>
        <taxon>Paxillus</taxon>
    </lineage>
</organism>
<dbReference type="Proteomes" id="UP000053647">
    <property type="component" value="Unassembled WGS sequence"/>
</dbReference>
<dbReference type="AlphaFoldDB" id="A0A0C9SZ05"/>
<evidence type="ECO:0000313" key="3">
    <source>
        <dbReference type="Proteomes" id="UP000053647"/>
    </source>
</evidence>